<evidence type="ECO:0000313" key="1">
    <source>
        <dbReference type="EMBL" id="CUN91380.1"/>
    </source>
</evidence>
<dbReference type="EMBL" id="CYYP01000005">
    <property type="protein sequence ID" value="CUN91380.1"/>
    <property type="molecule type" value="Genomic_DNA"/>
</dbReference>
<protein>
    <recommendedName>
        <fullName evidence="3">DUF559 domain-containing protein</fullName>
    </recommendedName>
</protein>
<reference evidence="1 2" key="1">
    <citation type="submission" date="2015-09" db="EMBL/GenBank/DDBJ databases">
        <authorList>
            <consortium name="Pathogen Informatics"/>
        </authorList>
    </citation>
    <scope>NUCLEOTIDE SEQUENCE [LARGE SCALE GENOMIC DNA]</scope>
    <source>
        <strain evidence="1 2">2789STDY5608823</strain>
    </source>
</reference>
<evidence type="ECO:0000313" key="2">
    <source>
        <dbReference type="Proteomes" id="UP000095468"/>
    </source>
</evidence>
<dbReference type="AlphaFoldDB" id="A0A174AV43"/>
<dbReference type="Proteomes" id="UP000095468">
    <property type="component" value="Unassembled WGS sequence"/>
</dbReference>
<organism evidence="1 2">
    <name type="scientific">Collinsella aerofaciens</name>
    <dbReference type="NCBI Taxonomy" id="74426"/>
    <lineage>
        <taxon>Bacteria</taxon>
        <taxon>Bacillati</taxon>
        <taxon>Actinomycetota</taxon>
        <taxon>Coriobacteriia</taxon>
        <taxon>Coriobacteriales</taxon>
        <taxon>Coriobacteriaceae</taxon>
        <taxon>Collinsella</taxon>
    </lineage>
</organism>
<dbReference type="RefSeq" id="WP_055286028.1">
    <property type="nucleotide sequence ID" value="NZ_CYYP01000005.1"/>
</dbReference>
<evidence type="ECO:0008006" key="3">
    <source>
        <dbReference type="Google" id="ProtNLM"/>
    </source>
</evidence>
<gene>
    <name evidence="1" type="ORF">ERS852381_00832</name>
</gene>
<name>A0A174AV43_9ACTN</name>
<sequence length="345" mass="38096">MDLPIVLSHKTAWLYHNVARPSEPLSRASSLYDEDSLANEAEPTASLPKLGLDAKGLRASTAVGVVADYLVSLGVPREELDHIDTLVNFDFERSTPAGFRCHVFGAPIPPGHLIEVAEGLLVVDEAMCFVQAGSWMSEPEQLEYGYEICARYHLNHLSTGDYIEMGQRYTVADLIAYCNENRSRQGAIRAAAVLKRVHDGARSPMETATAIMVVAKRSQGGLGYAKIELNHRVNVPNEFKYLAKAGYFEIDVYAPASGTGVEYNGSDHLDKQRSASDAERMTVLSALGFRMIVLTGTQFAHQLQLHRAMNAIALAMGLKCDRSEAFQKRQNDLREFVIRHWDGGL</sequence>
<accession>A0A174AV43</accession>
<proteinExistence type="predicted"/>